<feature type="domain" description="N-acetyltransferase" evidence="1">
    <location>
        <begin position="6"/>
        <end position="174"/>
    </location>
</feature>
<dbReference type="Gene3D" id="3.40.630.30">
    <property type="match status" value="1"/>
</dbReference>
<gene>
    <name evidence="2" type="ORF">EHV15_04185</name>
</gene>
<dbReference type="AlphaFoldDB" id="A0A3P3TVR6"/>
<comment type="caution">
    <text evidence="2">The sequence shown here is derived from an EMBL/GenBank/DDBJ whole genome shotgun (WGS) entry which is preliminary data.</text>
</comment>
<reference evidence="2 3" key="1">
    <citation type="submission" date="2018-11" db="EMBL/GenBank/DDBJ databases">
        <title>Genome sequencing of Paenibacillus sp. KCOM 3021 (= ChDC PVNT-B20).</title>
        <authorList>
            <person name="Kook J.-K."/>
            <person name="Park S.-N."/>
            <person name="Lim Y.K."/>
        </authorList>
    </citation>
    <scope>NUCLEOTIDE SEQUENCE [LARGE SCALE GENOMIC DNA]</scope>
    <source>
        <strain evidence="2 3">KCOM 3021</strain>
    </source>
</reference>
<dbReference type="GO" id="GO:0008999">
    <property type="term" value="F:protein-N-terminal-alanine acetyltransferase activity"/>
    <property type="evidence" value="ECO:0007669"/>
    <property type="project" value="TreeGrafter"/>
</dbReference>
<evidence type="ECO:0000259" key="1">
    <source>
        <dbReference type="PROSITE" id="PS51186"/>
    </source>
</evidence>
<protein>
    <submittedName>
        <fullName evidence="2">N-acetyltransferase</fullName>
    </submittedName>
</protein>
<dbReference type="SUPFAM" id="SSF55729">
    <property type="entry name" value="Acyl-CoA N-acyltransferases (Nat)"/>
    <property type="match status" value="1"/>
</dbReference>
<keyword evidence="2" id="KW-0808">Transferase</keyword>
<dbReference type="InterPro" id="IPR016181">
    <property type="entry name" value="Acyl_CoA_acyltransferase"/>
</dbReference>
<dbReference type="RefSeq" id="WP_128630130.1">
    <property type="nucleotide sequence ID" value="NZ_RRCN01000001.1"/>
</dbReference>
<name>A0A3P3TVR6_9BACL</name>
<dbReference type="Proteomes" id="UP000267017">
    <property type="component" value="Unassembled WGS sequence"/>
</dbReference>
<dbReference type="InterPro" id="IPR000182">
    <property type="entry name" value="GNAT_dom"/>
</dbReference>
<dbReference type="Pfam" id="PF13302">
    <property type="entry name" value="Acetyltransf_3"/>
    <property type="match status" value="1"/>
</dbReference>
<dbReference type="PANTHER" id="PTHR43441:SF11">
    <property type="entry name" value="RIBOSOMAL-PROTEIN-SERINE ACETYLTRANSFERASE"/>
    <property type="match status" value="1"/>
</dbReference>
<organism evidence="2 3">
    <name type="scientific">Paenibacillus oralis</name>
    <dbReference type="NCBI Taxonomy" id="2490856"/>
    <lineage>
        <taxon>Bacteria</taxon>
        <taxon>Bacillati</taxon>
        <taxon>Bacillota</taxon>
        <taxon>Bacilli</taxon>
        <taxon>Bacillales</taxon>
        <taxon>Paenibacillaceae</taxon>
        <taxon>Paenibacillus</taxon>
    </lineage>
</organism>
<dbReference type="PROSITE" id="PS51186">
    <property type="entry name" value="GNAT"/>
    <property type="match status" value="1"/>
</dbReference>
<evidence type="ECO:0000313" key="2">
    <source>
        <dbReference type="EMBL" id="RRJ62237.1"/>
    </source>
</evidence>
<evidence type="ECO:0000313" key="3">
    <source>
        <dbReference type="Proteomes" id="UP000267017"/>
    </source>
</evidence>
<dbReference type="OrthoDB" id="9785602at2"/>
<dbReference type="CDD" id="cd04301">
    <property type="entry name" value="NAT_SF"/>
    <property type="match status" value="1"/>
</dbReference>
<sequence length="178" mass="21080">MTFKLLKLTEANAPTYLPVIFQWAADETEKEYHTCRPIREMDSYEAYREKVTSGLNHGKLHYIMIDVEENEVVGKISLFDYNPRNRSAEFGYYVPTLHRGKGVGRRLVHLFLKEVFHDQYLNLNKIYATTAAYNKPSIKLLERFNFKFEGAYREHYWFSDGTVCDQYHYSLLKKELSV</sequence>
<dbReference type="EMBL" id="RRCN01000001">
    <property type="protein sequence ID" value="RRJ62237.1"/>
    <property type="molecule type" value="Genomic_DNA"/>
</dbReference>
<dbReference type="PANTHER" id="PTHR43441">
    <property type="entry name" value="RIBOSOMAL-PROTEIN-SERINE ACETYLTRANSFERASE"/>
    <property type="match status" value="1"/>
</dbReference>
<dbReference type="GO" id="GO:1990189">
    <property type="term" value="F:protein N-terminal-serine acetyltransferase activity"/>
    <property type="evidence" value="ECO:0007669"/>
    <property type="project" value="TreeGrafter"/>
</dbReference>
<proteinExistence type="predicted"/>
<keyword evidence="3" id="KW-1185">Reference proteome</keyword>
<dbReference type="GO" id="GO:0005737">
    <property type="term" value="C:cytoplasm"/>
    <property type="evidence" value="ECO:0007669"/>
    <property type="project" value="TreeGrafter"/>
</dbReference>
<dbReference type="InterPro" id="IPR051908">
    <property type="entry name" value="Ribosomal_N-acetyltransferase"/>
</dbReference>
<accession>A0A3P3TVR6</accession>